<dbReference type="SUPFAM" id="SSF53067">
    <property type="entry name" value="Actin-like ATPase domain"/>
    <property type="match status" value="1"/>
</dbReference>
<evidence type="ECO:0000256" key="8">
    <source>
        <dbReference type="ARBA" id="ARBA00022840"/>
    </source>
</evidence>
<dbReference type="InterPro" id="IPR018483">
    <property type="entry name" value="Carb_kinase_FGGY_CS"/>
</dbReference>
<comment type="catalytic activity">
    <reaction evidence="10">
        <text>glycerol + ATP = sn-glycerol 3-phosphate + ADP + H(+)</text>
        <dbReference type="Rhea" id="RHEA:21644"/>
        <dbReference type="ChEBI" id="CHEBI:15378"/>
        <dbReference type="ChEBI" id="CHEBI:17754"/>
        <dbReference type="ChEBI" id="CHEBI:30616"/>
        <dbReference type="ChEBI" id="CHEBI:57597"/>
        <dbReference type="ChEBI" id="CHEBI:456216"/>
        <dbReference type="EC" id="2.7.1.30"/>
    </reaction>
</comment>
<evidence type="ECO:0000256" key="2">
    <source>
        <dbReference type="ARBA" id="ARBA00009156"/>
    </source>
</evidence>
<evidence type="ECO:0000256" key="11">
    <source>
        <dbReference type="ARBA" id="ARBA00071571"/>
    </source>
</evidence>
<sequence>MSEDRRSKFGPLIGSIDEGTSSARFLVFAAHTSELLTYHQVEILQECPKEGWVEQDPMEILRAVKDCIDIAVDNLDKLDIDSKDIVAVGITNQRETVVVWDKFTGEPLYNAIVWLDVRTTSTVDSVLAEVRDHNQDCLKPLCGLPVSTYFSAVKVRWLLDNVPEVKEAFDEKRCCFGTIDTWLIWNLTGGKDGGLYMTDVTNASRTMLMNIKTLQWDDNLCKFIGFLTYQWILLPEIRSSSEIYGYLADGALQGVPISGHCRITLQTAICSMCFKQGQAKNTYGTGCFLLYNTGHA</sequence>
<feature type="non-terminal residue" evidence="13">
    <location>
        <position position="1"/>
    </location>
</feature>
<dbReference type="GO" id="GO:0005524">
    <property type="term" value="F:ATP binding"/>
    <property type="evidence" value="ECO:0007669"/>
    <property type="project" value="UniProtKB-KW"/>
</dbReference>
<dbReference type="PANTHER" id="PTHR10196:SF69">
    <property type="entry name" value="GLYCEROL KINASE"/>
    <property type="match status" value="1"/>
</dbReference>
<name>A0AAD7ZR99_DIPPU</name>
<keyword evidence="7" id="KW-0319">Glycerol metabolism</keyword>
<evidence type="ECO:0000256" key="9">
    <source>
        <dbReference type="ARBA" id="ARBA00043149"/>
    </source>
</evidence>
<reference evidence="13" key="2">
    <citation type="submission" date="2023-05" db="EMBL/GenBank/DDBJ databases">
        <authorList>
            <person name="Fouks B."/>
        </authorList>
    </citation>
    <scope>NUCLEOTIDE SEQUENCE</scope>
    <source>
        <strain evidence="13">Stay&amp;Tobe</strain>
        <tissue evidence="13">Testes</tissue>
    </source>
</reference>
<feature type="domain" description="Carbohydrate kinase FGGY N-terminal" evidence="12">
    <location>
        <begin position="13"/>
        <end position="256"/>
    </location>
</feature>
<protein>
    <recommendedName>
        <fullName evidence="11">Probable glycerol kinase</fullName>
        <ecNumber evidence="3">2.7.1.30</ecNumber>
    </recommendedName>
    <alternativeName>
        <fullName evidence="9">ATP:glycerol 3-phosphotransferase</fullName>
    </alternativeName>
</protein>
<proteinExistence type="inferred from homology"/>
<comment type="caution">
    <text evidence="13">The sequence shown here is derived from an EMBL/GenBank/DDBJ whole genome shotgun (WGS) entry which is preliminary data.</text>
</comment>
<evidence type="ECO:0000256" key="10">
    <source>
        <dbReference type="ARBA" id="ARBA00052101"/>
    </source>
</evidence>
<keyword evidence="6" id="KW-0418">Kinase</keyword>
<accession>A0AAD7ZR99</accession>
<evidence type="ECO:0000259" key="12">
    <source>
        <dbReference type="Pfam" id="PF00370"/>
    </source>
</evidence>
<evidence type="ECO:0000256" key="3">
    <source>
        <dbReference type="ARBA" id="ARBA00012099"/>
    </source>
</evidence>
<dbReference type="GO" id="GO:0046167">
    <property type="term" value="P:glycerol-3-phosphate biosynthetic process"/>
    <property type="evidence" value="ECO:0007669"/>
    <property type="project" value="TreeGrafter"/>
</dbReference>
<dbReference type="Pfam" id="PF00370">
    <property type="entry name" value="FGGY_N"/>
    <property type="match status" value="1"/>
</dbReference>
<comment type="pathway">
    <text evidence="1">Polyol metabolism; glycerol degradation via glycerol kinase pathway; sn-glycerol 3-phosphate from glycerol: step 1/1.</text>
</comment>
<dbReference type="InterPro" id="IPR018484">
    <property type="entry name" value="FGGY_N"/>
</dbReference>
<keyword evidence="5" id="KW-0547">Nucleotide-binding</keyword>
<dbReference type="GO" id="GO:0005739">
    <property type="term" value="C:mitochondrion"/>
    <property type="evidence" value="ECO:0007669"/>
    <property type="project" value="TreeGrafter"/>
</dbReference>
<keyword evidence="14" id="KW-1185">Reference proteome</keyword>
<evidence type="ECO:0000256" key="5">
    <source>
        <dbReference type="ARBA" id="ARBA00022741"/>
    </source>
</evidence>
<dbReference type="Proteomes" id="UP001233999">
    <property type="component" value="Unassembled WGS sequence"/>
</dbReference>
<evidence type="ECO:0000313" key="14">
    <source>
        <dbReference type="Proteomes" id="UP001233999"/>
    </source>
</evidence>
<evidence type="ECO:0000256" key="4">
    <source>
        <dbReference type="ARBA" id="ARBA00022679"/>
    </source>
</evidence>
<dbReference type="PROSITE" id="PS00933">
    <property type="entry name" value="FGGY_KINASES_1"/>
    <property type="match status" value="1"/>
</dbReference>
<dbReference type="EMBL" id="JASPKZ010007297">
    <property type="protein sequence ID" value="KAJ9585127.1"/>
    <property type="molecule type" value="Genomic_DNA"/>
</dbReference>
<dbReference type="InterPro" id="IPR043129">
    <property type="entry name" value="ATPase_NBD"/>
</dbReference>
<gene>
    <name evidence="13" type="ORF">L9F63_003079</name>
</gene>
<reference evidence="13" key="1">
    <citation type="journal article" date="2023" name="IScience">
        <title>Live-bearing cockroach genome reveals convergent evolutionary mechanisms linked to viviparity in insects and beyond.</title>
        <authorList>
            <person name="Fouks B."/>
            <person name="Harrison M.C."/>
            <person name="Mikhailova A.A."/>
            <person name="Marchal E."/>
            <person name="English S."/>
            <person name="Carruthers M."/>
            <person name="Jennings E.C."/>
            <person name="Chiamaka E.L."/>
            <person name="Frigard R.A."/>
            <person name="Pippel M."/>
            <person name="Attardo G.M."/>
            <person name="Benoit J.B."/>
            <person name="Bornberg-Bauer E."/>
            <person name="Tobe S.S."/>
        </authorList>
    </citation>
    <scope>NUCLEOTIDE SEQUENCE</scope>
    <source>
        <strain evidence="13">Stay&amp;Tobe</strain>
    </source>
</reference>
<evidence type="ECO:0000313" key="13">
    <source>
        <dbReference type="EMBL" id="KAJ9585127.1"/>
    </source>
</evidence>
<evidence type="ECO:0000256" key="7">
    <source>
        <dbReference type="ARBA" id="ARBA00022798"/>
    </source>
</evidence>
<dbReference type="GO" id="GO:0006071">
    <property type="term" value="P:glycerol metabolic process"/>
    <property type="evidence" value="ECO:0007669"/>
    <property type="project" value="UniProtKB-KW"/>
</dbReference>
<organism evidence="13 14">
    <name type="scientific">Diploptera punctata</name>
    <name type="common">Pacific beetle cockroach</name>
    <dbReference type="NCBI Taxonomy" id="6984"/>
    <lineage>
        <taxon>Eukaryota</taxon>
        <taxon>Metazoa</taxon>
        <taxon>Ecdysozoa</taxon>
        <taxon>Arthropoda</taxon>
        <taxon>Hexapoda</taxon>
        <taxon>Insecta</taxon>
        <taxon>Pterygota</taxon>
        <taxon>Neoptera</taxon>
        <taxon>Polyneoptera</taxon>
        <taxon>Dictyoptera</taxon>
        <taxon>Blattodea</taxon>
        <taxon>Blaberoidea</taxon>
        <taxon>Blaberidae</taxon>
        <taxon>Diplopterinae</taxon>
        <taxon>Diploptera</taxon>
    </lineage>
</organism>
<dbReference type="FunFam" id="3.30.420.40:FF:000177">
    <property type="entry name" value="Glycerol kinase"/>
    <property type="match status" value="1"/>
</dbReference>
<keyword evidence="4" id="KW-0808">Transferase</keyword>
<evidence type="ECO:0000256" key="1">
    <source>
        <dbReference type="ARBA" id="ARBA00005190"/>
    </source>
</evidence>
<dbReference type="GO" id="GO:0004370">
    <property type="term" value="F:glycerol kinase activity"/>
    <property type="evidence" value="ECO:0007669"/>
    <property type="project" value="UniProtKB-EC"/>
</dbReference>
<dbReference type="EC" id="2.7.1.30" evidence="3"/>
<dbReference type="PANTHER" id="PTHR10196">
    <property type="entry name" value="SUGAR KINASE"/>
    <property type="match status" value="1"/>
</dbReference>
<evidence type="ECO:0000256" key="6">
    <source>
        <dbReference type="ARBA" id="ARBA00022777"/>
    </source>
</evidence>
<dbReference type="GO" id="GO:0006641">
    <property type="term" value="P:triglyceride metabolic process"/>
    <property type="evidence" value="ECO:0007669"/>
    <property type="project" value="TreeGrafter"/>
</dbReference>
<dbReference type="Gene3D" id="3.30.420.40">
    <property type="match status" value="2"/>
</dbReference>
<comment type="similarity">
    <text evidence="2">Belongs to the FGGY kinase family.</text>
</comment>
<keyword evidence="8" id="KW-0067">ATP-binding</keyword>
<dbReference type="AlphaFoldDB" id="A0AAD7ZR99"/>